<feature type="region of interest" description="Disordered" evidence="1">
    <location>
        <begin position="1"/>
        <end position="23"/>
    </location>
</feature>
<accession>A0A1M5ELQ8</accession>
<dbReference type="STRING" id="1070870.SAMN05444351_0843"/>
<organism evidence="2 3">
    <name type="scientific">Geodermatophilus nigrescens</name>
    <dbReference type="NCBI Taxonomy" id="1070870"/>
    <lineage>
        <taxon>Bacteria</taxon>
        <taxon>Bacillati</taxon>
        <taxon>Actinomycetota</taxon>
        <taxon>Actinomycetes</taxon>
        <taxon>Geodermatophilales</taxon>
        <taxon>Geodermatophilaceae</taxon>
        <taxon>Geodermatophilus</taxon>
    </lineage>
</organism>
<gene>
    <name evidence="2" type="ORF">SAMN05444351_0843</name>
</gene>
<name>A0A1M5ELQ8_9ACTN</name>
<dbReference type="Proteomes" id="UP000184471">
    <property type="component" value="Unassembled WGS sequence"/>
</dbReference>
<proteinExistence type="predicted"/>
<reference evidence="2 3" key="1">
    <citation type="submission" date="2016-11" db="EMBL/GenBank/DDBJ databases">
        <authorList>
            <person name="Jaros S."/>
            <person name="Januszkiewicz K."/>
            <person name="Wedrychowicz H."/>
        </authorList>
    </citation>
    <scope>NUCLEOTIDE SEQUENCE [LARGE SCALE GENOMIC DNA]</scope>
    <source>
        <strain evidence="2 3">DSM 45408</strain>
    </source>
</reference>
<protein>
    <recommendedName>
        <fullName evidence="4">Insertion element protein</fullName>
    </recommendedName>
</protein>
<evidence type="ECO:0008006" key="4">
    <source>
        <dbReference type="Google" id="ProtNLM"/>
    </source>
</evidence>
<dbReference type="EMBL" id="FQVX01000001">
    <property type="protein sequence ID" value="SHF80135.1"/>
    <property type="molecule type" value="Genomic_DNA"/>
</dbReference>
<evidence type="ECO:0000313" key="2">
    <source>
        <dbReference type="EMBL" id="SHF80135.1"/>
    </source>
</evidence>
<sequence>MSEGAEDTAGRSGRQRQLPVSQGSVRPLPVFHCPYCGDEELTPHEEGWRCGACLRAFSVRLIATGVTE</sequence>
<keyword evidence="3" id="KW-1185">Reference proteome</keyword>
<evidence type="ECO:0000256" key="1">
    <source>
        <dbReference type="SAM" id="MobiDB-lite"/>
    </source>
</evidence>
<evidence type="ECO:0000313" key="3">
    <source>
        <dbReference type="Proteomes" id="UP000184471"/>
    </source>
</evidence>
<dbReference type="AlphaFoldDB" id="A0A1M5ELQ8"/>